<dbReference type="InterPro" id="IPR011009">
    <property type="entry name" value="Kinase-like_dom_sf"/>
</dbReference>
<dbReference type="OrthoDB" id="301415at2759"/>
<evidence type="ECO:0000313" key="6">
    <source>
        <dbReference type="Proteomes" id="UP000799118"/>
    </source>
</evidence>
<keyword evidence="1" id="KW-0723">Serine/threonine-protein kinase</keyword>
<evidence type="ECO:0000256" key="1">
    <source>
        <dbReference type="ARBA" id="ARBA00022527"/>
    </source>
</evidence>
<dbReference type="CDD" id="cd04515">
    <property type="entry name" value="Alpha_kinase"/>
    <property type="match status" value="1"/>
</dbReference>
<dbReference type="Gene3D" id="3.20.200.10">
    <property type="entry name" value="MHCK/EF2 kinase"/>
    <property type="match status" value="1"/>
</dbReference>
<dbReference type="SUPFAM" id="SSF56112">
    <property type="entry name" value="Protein kinase-like (PK-like)"/>
    <property type="match status" value="1"/>
</dbReference>
<accession>A0A6A4HGP2</accession>
<dbReference type="InterPro" id="IPR004166">
    <property type="entry name" value="a-kinase_dom"/>
</dbReference>
<dbReference type="AlphaFoldDB" id="A0A6A4HGP2"/>
<reference evidence="5" key="1">
    <citation type="journal article" date="2019" name="Environ. Microbiol.">
        <title>Fungal ecological strategies reflected in gene transcription - a case study of two litter decomposers.</title>
        <authorList>
            <person name="Barbi F."/>
            <person name="Kohler A."/>
            <person name="Barry K."/>
            <person name="Baskaran P."/>
            <person name="Daum C."/>
            <person name="Fauchery L."/>
            <person name="Ihrmark K."/>
            <person name="Kuo A."/>
            <person name="LaButti K."/>
            <person name="Lipzen A."/>
            <person name="Morin E."/>
            <person name="Grigoriev I.V."/>
            <person name="Henrissat B."/>
            <person name="Lindahl B."/>
            <person name="Martin F."/>
        </authorList>
    </citation>
    <scope>NUCLEOTIDE SEQUENCE</scope>
    <source>
        <strain evidence="5">JB14</strain>
    </source>
</reference>
<feature type="domain" description="Alpha-type protein kinase" evidence="4">
    <location>
        <begin position="1"/>
        <end position="203"/>
    </location>
</feature>
<name>A0A6A4HGP2_9AGAR</name>
<dbReference type="GO" id="GO:0005524">
    <property type="term" value="F:ATP binding"/>
    <property type="evidence" value="ECO:0007669"/>
    <property type="project" value="InterPro"/>
</dbReference>
<evidence type="ECO:0000256" key="2">
    <source>
        <dbReference type="ARBA" id="ARBA00022679"/>
    </source>
</evidence>
<keyword evidence="3" id="KW-0418">Kinase</keyword>
<dbReference type="EMBL" id="ML769492">
    <property type="protein sequence ID" value="KAE9397802.1"/>
    <property type="molecule type" value="Genomic_DNA"/>
</dbReference>
<evidence type="ECO:0000313" key="5">
    <source>
        <dbReference type="EMBL" id="KAE9397802.1"/>
    </source>
</evidence>
<keyword evidence="6" id="KW-1185">Reference proteome</keyword>
<dbReference type="Pfam" id="PF02816">
    <property type="entry name" value="Alpha_kinase"/>
    <property type="match status" value="1"/>
</dbReference>
<sequence length="211" mass="23832">WAAKRFWNTGNDIVTTEQNKTEVENEVLRLKQLQEILSEFMNHAKKNLANIKVANFHLAVEVVGSGEPSPASGITPDEYSALDQRKDFIIWLLEPMRSTTRQPNKWSGTMQHPAHNSKVGDTLTCFVHFAYQWTEKTMVFADLQTMRVGDPESGGEWQVLFDVMTHTLGGDSGVGDHGLKGIQEFVNMHQCNKKCNDLLLASLKEENTQKN</sequence>
<keyword evidence="2" id="KW-0808">Transferase</keyword>
<evidence type="ECO:0000256" key="3">
    <source>
        <dbReference type="ARBA" id="ARBA00022777"/>
    </source>
</evidence>
<gene>
    <name evidence="5" type="ORF">BT96DRAFT_789121</name>
</gene>
<feature type="non-terminal residue" evidence="5">
    <location>
        <position position="211"/>
    </location>
</feature>
<organism evidence="5 6">
    <name type="scientific">Gymnopus androsaceus JB14</name>
    <dbReference type="NCBI Taxonomy" id="1447944"/>
    <lineage>
        <taxon>Eukaryota</taxon>
        <taxon>Fungi</taxon>
        <taxon>Dikarya</taxon>
        <taxon>Basidiomycota</taxon>
        <taxon>Agaricomycotina</taxon>
        <taxon>Agaricomycetes</taxon>
        <taxon>Agaricomycetidae</taxon>
        <taxon>Agaricales</taxon>
        <taxon>Marasmiineae</taxon>
        <taxon>Omphalotaceae</taxon>
        <taxon>Gymnopus</taxon>
    </lineage>
</organism>
<feature type="non-terminal residue" evidence="5">
    <location>
        <position position="1"/>
    </location>
</feature>
<dbReference type="GO" id="GO:0004674">
    <property type="term" value="F:protein serine/threonine kinase activity"/>
    <property type="evidence" value="ECO:0007669"/>
    <property type="project" value="UniProtKB-KW"/>
</dbReference>
<dbReference type="PROSITE" id="PS51158">
    <property type="entry name" value="ALPHA_KINASE"/>
    <property type="match status" value="1"/>
</dbReference>
<protein>
    <recommendedName>
        <fullName evidence="4">Alpha-type protein kinase domain-containing protein</fullName>
    </recommendedName>
</protein>
<dbReference type="Proteomes" id="UP000799118">
    <property type="component" value="Unassembled WGS sequence"/>
</dbReference>
<evidence type="ECO:0000259" key="4">
    <source>
        <dbReference type="PROSITE" id="PS51158"/>
    </source>
</evidence>
<proteinExistence type="predicted"/>